<reference evidence="3 4" key="1">
    <citation type="submission" date="2014-04" db="EMBL/GenBank/DDBJ databases">
        <authorList>
            <consortium name="DOE Joint Genome Institute"/>
            <person name="Kuo A."/>
            <person name="Martino E."/>
            <person name="Perotto S."/>
            <person name="Kohler A."/>
            <person name="Nagy L.G."/>
            <person name="Floudas D."/>
            <person name="Copeland A."/>
            <person name="Barry K.W."/>
            <person name="Cichocki N."/>
            <person name="Veneault-Fourrey C."/>
            <person name="LaButti K."/>
            <person name="Lindquist E.A."/>
            <person name="Lipzen A."/>
            <person name="Lundell T."/>
            <person name="Morin E."/>
            <person name="Murat C."/>
            <person name="Sun H."/>
            <person name="Tunlid A."/>
            <person name="Henrissat B."/>
            <person name="Grigoriev I.V."/>
            <person name="Hibbett D.S."/>
            <person name="Martin F."/>
            <person name="Nordberg H.P."/>
            <person name="Cantor M.N."/>
            <person name="Hua S.X."/>
        </authorList>
    </citation>
    <scope>NUCLEOTIDE SEQUENCE [LARGE SCALE GENOMIC DNA]</scope>
    <source>
        <strain evidence="3 4">Zn</strain>
    </source>
</reference>
<evidence type="ECO:0000313" key="4">
    <source>
        <dbReference type="Proteomes" id="UP000054321"/>
    </source>
</evidence>
<protein>
    <submittedName>
        <fullName evidence="3">Uncharacterized protein</fullName>
    </submittedName>
</protein>
<gene>
    <name evidence="3" type="ORF">OIDMADRAFT_60835</name>
</gene>
<feature type="signal peptide" evidence="2">
    <location>
        <begin position="1"/>
        <end position="28"/>
    </location>
</feature>
<keyword evidence="4" id="KW-1185">Reference proteome</keyword>
<evidence type="ECO:0000256" key="2">
    <source>
        <dbReference type="SAM" id="SignalP"/>
    </source>
</evidence>
<dbReference type="STRING" id="913774.A0A0C3GSZ7"/>
<dbReference type="InParanoid" id="A0A0C3GSZ7"/>
<dbReference type="Proteomes" id="UP000054321">
    <property type="component" value="Unassembled WGS sequence"/>
</dbReference>
<name>A0A0C3GSZ7_OIDMZ</name>
<dbReference type="OrthoDB" id="265717at2759"/>
<keyword evidence="2" id="KW-0732">Signal</keyword>
<evidence type="ECO:0000313" key="3">
    <source>
        <dbReference type="EMBL" id="KIM94509.1"/>
    </source>
</evidence>
<dbReference type="EMBL" id="KN832890">
    <property type="protein sequence ID" value="KIM94509.1"/>
    <property type="molecule type" value="Genomic_DNA"/>
</dbReference>
<organism evidence="3 4">
    <name type="scientific">Oidiodendron maius (strain Zn)</name>
    <dbReference type="NCBI Taxonomy" id="913774"/>
    <lineage>
        <taxon>Eukaryota</taxon>
        <taxon>Fungi</taxon>
        <taxon>Dikarya</taxon>
        <taxon>Ascomycota</taxon>
        <taxon>Pezizomycotina</taxon>
        <taxon>Leotiomycetes</taxon>
        <taxon>Leotiomycetes incertae sedis</taxon>
        <taxon>Myxotrichaceae</taxon>
        <taxon>Oidiodendron</taxon>
    </lineage>
</organism>
<dbReference type="AlphaFoldDB" id="A0A0C3GSZ7"/>
<accession>A0A0C3GSZ7</accession>
<feature type="chain" id="PRO_5002177839" evidence="2">
    <location>
        <begin position="29"/>
        <end position="919"/>
    </location>
</feature>
<feature type="region of interest" description="Disordered" evidence="1">
    <location>
        <begin position="863"/>
        <end position="886"/>
    </location>
</feature>
<dbReference type="HOGENOM" id="CLU_317144_0_0_1"/>
<sequence length="919" mass="105719">MLPRYLSSVSIRLFLFLVLEVLVRYLIQEPSSIRNRREQYKLMSLEPQDLSQVAAPKFMPSQFTVHVFISHDPSAAVGLLPDLFRDFPDSAWRLPQEIPTPPRPEIIPEEIPPEIIEELMAHPRDGLGRYVFLEPLSSSITTSQLSSLLEQEFNIKRNIQAHFIIFPQLSSSYSSYWNGRPLPWDVTLAEAAMMDEDALEDAQYLETSEDYAPVLHLVIETKAAALSRIVRADFLRGVFPLMSKPDMWNQLESFQHAFMRSDTRVFSSQGLREWRSSFWSLRYLEGDRARIVEKRYKNESELQDLDAKIAEARKTEEKAKAYIEKLVSSWEEWVLNQNYSFDSETNFEELKEDEIEDKVRAVLRQRHVLTMWGKSDRKNDLREMLRNDYFNCTLNSYSNTNSKQEGDNPNPESANELEDDASWVMIEKESKLQQNLFPTRLSPVRADALRDEKGIASTFTISSGVLSWGQLLPIYYSTTQSELTNNALRGPEELPGGTIRQHVYTYKSAARIGKWRVWRLWSGIHATYSLDLDFEIAEKEEGLQTGWVICHEDINPIDIVRRVRSIDSTGPGAVSNGNGHVDKDVRYIGRYDWAHAWHHPDDEEFEDKFYDYLGIENPKNVPQAPLSKEERTALEKLNQIHNYIRLNFQRTLLGEAPPSQQDMIYVSRALKYLEDNELGLDVGIIRMTKIHKVLRRIGQLDPDWFPDGDGEDGLRTDVQVRARVLLEKWMERMAAEPAGRYGAIQDLENVGEKRKWELQKAGYFIAIDSQEVSPEFITAVLQDPYYDASRHLGRSGGERVMETVFGKLIEADEGGDFDGDGNRNEKEKQKDKRERNFGVSVGFADTEYEFGWLVFDGKAKVKGKDNGNDGGGETEDQESGDWKEEEENDELVAIIYDGTYEVLEGLWHKVETEAGIVVV</sequence>
<proteinExistence type="predicted"/>
<reference evidence="4" key="2">
    <citation type="submission" date="2015-01" db="EMBL/GenBank/DDBJ databases">
        <title>Evolutionary Origins and Diversification of the Mycorrhizal Mutualists.</title>
        <authorList>
            <consortium name="DOE Joint Genome Institute"/>
            <consortium name="Mycorrhizal Genomics Consortium"/>
            <person name="Kohler A."/>
            <person name="Kuo A."/>
            <person name="Nagy L.G."/>
            <person name="Floudas D."/>
            <person name="Copeland A."/>
            <person name="Barry K.W."/>
            <person name="Cichocki N."/>
            <person name="Veneault-Fourrey C."/>
            <person name="LaButti K."/>
            <person name="Lindquist E.A."/>
            <person name="Lipzen A."/>
            <person name="Lundell T."/>
            <person name="Morin E."/>
            <person name="Murat C."/>
            <person name="Riley R."/>
            <person name="Ohm R."/>
            <person name="Sun H."/>
            <person name="Tunlid A."/>
            <person name="Henrissat B."/>
            <person name="Grigoriev I.V."/>
            <person name="Hibbett D.S."/>
            <person name="Martin F."/>
        </authorList>
    </citation>
    <scope>NUCLEOTIDE SEQUENCE [LARGE SCALE GENOMIC DNA]</scope>
    <source>
        <strain evidence="4">Zn</strain>
    </source>
</reference>
<evidence type="ECO:0000256" key="1">
    <source>
        <dbReference type="SAM" id="MobiDB-lite"/>
    </source>
</evidence>
<feature type="region of interest" description="Disordered" evidence="1">
    <location>
        <begin position="398"/>
        <end position="417"/>
    </location>
</feature>
<feature type="compositionally biased region" description="Acidic residues" evidence="1">
    <location>
        <begin position="872"/>
        <end position="886"/>
    </location>
</feature>